<dbReference type="InterPro" id="IPR022048">
    <property type="entry name" value="Envelope_fusion-like"/>
</dbReference>
<proteinExistence type="predicted"/>
<sequence>MENKINEFSGFTDSIDITRYKYLAVSRSKELYSTYDSFDQINCKRSRDFLLCSEIHPLHPSSGKPICEILLLKDSKEVPTDCNLLRVKMAISVFHKLKFKNEWLYSTEGETLFVTCSDDKQFSSHIIEGIGKITLNETCKAYATRDILILGHLHNQEEYHDFVPRSVIPDLDHLLLLTDTGDTMRNEQGIDNQMSDLIRVAKTQGQLMNDNLVKQLGHDQRRGHYLLYVVSAILFIGLIILAVKYSNEVITKRVQARTRRPHREGMV</sequence>
<name>A0A5E4MWW5_9HEMI</name>
<evidence type="ECO:0000256" key="1">
    <source>
        <dbReference type="SAM" id="Phobius"/>
    </source>
</evidence>
<organism evidence="2 3">
    <name type="scientific">Cinara cedri</name>
    <dbReference type="NCBI Taxonomy" id="506608"/>
    <lineage>
        <taxon>Eukaryota</taxon>
        <taxon>Metazoa</taxon>
        <taxon>Ecdysozoa</taxon>
        <taxon>Arthropoda</taxon>
        <taxon>Hexapoda</taxon>
        <taxon>Insecta</taxon>
        <taxon>Pterygota</taxon>
        <taxon>Neoptera</taxon>
        <taxon>Paraneoptera</taxon>
        <taxon>Hemiptera</taxon>
        <taxon>Sternorrhyncha</taxon>
        <taxon>Aphidomorpha</taxon>
        <taxon>Aphidoidea</taxon>
        <taxon>Aphididae</taxon>
        <taxon>Lachninae</taxon>
        <taxon>Cinara</taxon>
    </lineage>
</organism>
<evidence type="ECO:0000313" key="2">
    <source>
        <dbReference type="EMBL" id="VVC36060.1"/>
    </source>
</evidence>
<accession>A0A5E4MWW5</accession>
<reference evidence="2 3" key="1">
    <citation type="submission" date="2019-08" db="EMBL/GenBank/DDBJ databases">
        <authorList>
            <person name="Alioto T."/>
            <person name="Alioto T."/>
            <person name="Gomez Garrido J."/>
        </authorList>
    </citation>
    <scope>NUCLEOTIDE SEQUENCE [LARGE SCALE GENOMIC DNA]</scope>
</reference>
<dbReference type="Pfam" id="PF12259">
    <property type="entry name" value="Baculo_F"/>
    <property type="match status" value="1"/>
</dbReference>
<keyword evidence="1" id="KW-0812">Transmembrane</keyword>
<gene>
    <name evidence="2" type="ORF">CINCED_3A020431</name>
</gene>
<dbReference type="Proteomes" id="UP000325440">
    <property type="component" value="Unassembled WGS sequence"/>
</dbReference>
<dbReference type="EMBL" id="CABPRJ010001430">
    <property type="protein sequence ID" value="VVC36060.1"/>
    <property type="molecule type" value="Genomic_DNA"/>
</dbReference>
<protein>
    <submittedName>
        <fullName evidence="2">Envelope fusion protein-like</fullName>
    </submittedName>
</protein>
<keyword evidence="1" id="KW-1133">Transmembrane helix</keyword>
<keyword evidence="1" id="KW-0472">Membrane</keyword>
<feature type="transmembrane region" description="Helical" evidence="1">
    <location>
        <begin position="225"/>
        <end position="243"/>
    </location>
</feature>
<keyword evidence="3" id="KW-1185">Reference proteome</keyword>
<dbReference type="OrthoDB" id="6629081at2759"/>
<dbReference type="AlphaFoldDB" id="A0A5E4MWW5"/>
<evidence type="ECO:0000313" key="3">
    <source>
        <dbReference type="Proteomes" id="UP000325440"/>
    </source>
</evidence>